<organism evidence="2 3">
    <name type="scientific">Forsythia ovata</name>
    <dbReference type="NCBI Taxonomy" id="205694"/>
    <lineage>
        <taxon>Eukaryota</taxon>
        <taxon>Viridiplantae</taxon>
        <taxon>Streptophyta</taxon>
        <taxon>Embryophyta</taxon>
        <taxon>Tracheophyta</taxon>
        <taxon>Spermatophyta</taxon>
        <taxon>Magnoliopsida</taxon>
        <taxon>eudicotyledons</taxon>
        <taxon>Gunneridae</taxon>
        <taxon>Pentapetalae</taxon>
        <taxon>asterids</taxon>
        <taxon>lamiids</taxon>
        <taxon>Lamiales</taxon>
        <taxon>Oleaceae</taxon>
        <taxon>Forsythieae</taxon>
        <taxon>Forsythia</taxon>
    </lineage>
</organism>
<accession>A0ABD1SLE7</accession>
<dbReference type="Proteomes" id="UP001604277">
    <property type="component" value="Unassembled WGS sequence"/>
</dbReference>
<evidence type="ECO:0000313" key="3">
    <source>
        <dbReference type="Proteomes" id="UP001604277"/>
    </source>
</evidence>
<keyword evidence="1" id="KW-0732">Signal</keyword>
<dbReference type="SUPFAM" id="SSF48619">
    <property type="entry name" value="Phospholipase A2, PLA2"/>
    <property type="match status" value="1"/>
</dbReference>
<name>A0ABD1SLE7_9LAMI</name>
<dbReference type="InterPro" id="IPR036444">
    <property type="entry name" value="PLipase_A2_dom_sf"/>
</dbReference>
<gene>
    <name evidence="2" type="ORF">Fot_34892</name>
</gene>
<proteinExistence type="predicted"/>
<feature type="signal peptide" evidence="1">
    <location>
        <begin position="1"/>
        <end position="30"/>
    </location>
</feature>
<reference evidence="3" key="1">
    <citation type="submission" date="2024-07" db="EMBL/GenBank/DDBJ databases">
        <title>Two chromosome-level genome assemblies of Korean endemic species Abeliophyllum distichum and Forsythia ovata (Oleaceae).</title>
        <authorList>
            <person name="Jang H."/>
        </authorList>
    </citation>
    <scope>NUCLEOTIDE SEQUENCE [LARGE SCALE GENOMIC DNA]</scope>
</reference>
<feature type="chain" id="PRO_5044851893" evidence="1">
    <location>
        <begin position="31"/>
        <end position="110"/>
    </location>
</feature>
<evidence type="ECO:0000313" key="2">
    <source>
        <dbReference type="EMBL" id="KAL2501044.1"/>
    </source>
</evidence>
<evidence type="ECO:0000256" key="1">
    <source>
        <dbReference type="SAM" id="SignalP"/>
    </source>
</evidence>
<dbReference type="EMBL" id="JBFOLJ010000010">
    <property type="protein sequence ID" value="KAL2501044.1"/>
    <property type="molecule type" value="Genomic_DNA"/>
</dbReference>
<protein>
    <submittedName>
        <fullName evidence="2">Phospholipase A2-like protein 1</fullName>
    </submittedName>
</protein>
<keyword evidence="3" id="KW-1185">Reference proteome</keyword>
<sequence length="110" mass="12155">MQPGNVVVPQRRCIATTYVVFMCLILITESSNNSQCVTTVRIRYGKYCGVGWTGCLGEDPCDDLDAFCKIHDECVEKNVCLLMLNLNVSNIAFGNAIEGQHNMFGLSDLD</sequence>
<dbReference type="AlphaFoldDB" id="A0ABD1SLE7"/>
<dbReference type="Gene3D" id="1.20.90.10">
    <property type="entry name" value="Phospholipase A2 domain"/>
    <property type="match status" value="1"/>
</dbReference>
<comment type="caution">
    <text evidence="2">The sequence shown here is derived from an EMBL/GenBank/DDBJ whole genome shotgun (WGS) entry which is preliminary data.</text>
</comment>